<dbReference type="Proteomes" id="UP001226762">
    <property type="component" value="Unassembled WGS sequence"/>
</dbReference>
<reference evidence="3" key="1">
    <citation type="submission" date="2022-07" db="EMBL/GenBank/DDBJ databases">
        <authorList>
            <person name="Otstavnykh N."/>
            <person name="Isaeva M."/>
            <person name="Bystritskaya E."/>
        </authorList>
    </citation>
    <scope>NUCLEOTIDE SEQUENCE</scope>
    <source>
        <strain evidence="3">KCTC 52189</strain>
    </source>
</reference>
<feature type="domain" description="EF-hand" evidence="2">
    <location>
        <begin position="174"/>
        <end position="197"/>
    </location>
</feature>
<gene>
    <name evidence="3" type="ORF">NO357_14295</name>
</gene>
<dbReference type="SUPFAM" id="SSF47473">
    <property type="entry name" value="EF-hand"/>
    <property type="match status" value="1"/>
</dbReference>
<protein>
    <recommendedName>
        <fullName evidence="2">EF-hand domain-containing protein</fullName>
    </recommendedName>
</protein>
<feature type="chain" id="PRO_5042069498" description="EF-hand domain-containing protein" evidence="1">
    <location>
        <begin position="22"/>
        <end position="197"/>
    </location>
</feature>
<evidence type="ECO:0000313" key="4">
    <source>
        <dbReference type="Proteomes" id="UP001226762"/>
    </source>
</evidence>
<proteinExistence type="predicted"/>
<reference evidence="3" key="2">
    <citation type="submission" date="2023-02" db="EMBL/GenBank/DDBJ databases">
        <title>'Rhodoalgimonas zhirmunskyi' gen. nov., isolated from a red alga.</title>
        <authorList>
            <person name="Nedashkovskaya O.I."/>
            <person name="Otstavnykh N.Y."/>
            <person name="Bystritskaya E.P."/>
            <person name="Balabanova L.A."/>
            <person name="Isaeva M.P."/>
        </authorList>
    </citation>
    <scope>NUCLEOTIDE SEQUENCE</scope>
    <source>
        <strain evidence="3">KCTC 52189</strain>
    </source>
</reference>
<feature type="signal peptide" evidence="1">
    <location>
        <begin position="1"/>
        <end position="21"/>
    </location>
</feature>
<organism evidence="3 4">
    <name type="scientific">Marimonas arenosa</name>
    <dbReference type="NCBI Taxonomy" id="1795305"/>
    <lineage>
        <taxon>Bacteria</taxon>
        <taxon>Pseudomonadati</taxon>
        <taxon>Pseudomonadota</taxon>
        <taxon>Alphaproteobacteria</taxon>
        <taxon>Rhodobacterales</taxon>
        <taxon>Paracoccaceae</taxon>
        <taxon>Marimonas</taxon>
    </lineage>
</organism>
<dbReference type="PROSITE" id="PS50222">
    <property type="entry name" value="EF_HAND_2"/>
    <property type="match status" value="2"/>
</dbReference>
<sequence length="197" mass="21234">MRRILTATVAVLLALSGTAMAQDTKAAAPAAEKTLALKDLPQSLSYVERGPASNAIQWLATIMLQVDPRGDITGETLAVYENILVAEMRAKAMQQLIAMDLDFDGLLLPEERDAVLSRMDSRRKVDAALILSAADANGDGAISTDEMREAARAPGALDRRSENALAQARDLMFFDLDDDGAVNLQEMARGVRGMMVE</sequence>
<dbReference type="GO" id="GO:0005509">
    <property type="term" value="F:calcium ion binding"/>
    <property type="evidence" value="ECO:0007669"/>
    <property type="project" value="InterPro"/>
</dbReference>
<dbReference type="Pfam" id="PF13202">
    <property type="entry name" value="EF-hand_5"/>
    <property type="match status" value="2"/>
</dbReference>
<evidence type="ECO:0000259" key="2">
    <source>
        <dbReference type="PROSITE" id="PS50222"/>
    </source>
</evidence>
<evidence type="ECO:0000313" key="3">
    <source>
        <dbReference type="EMBL" id="MDQ2091071.1"/>
    </source>
</evidence>
<accession>A0AAE4B744</accession>
<evidence type="ECO:0000256" key="1">
    <source>
        <dbReference type="SAM" id="SignalP"/>
    </source>
</evidence>
<comment type="caution">
    <text evidence="3">The sequence shown here is derived from an EMBL/GenBank/DDBJ whole genome shotgun (WGS) entry which is preliminary data.</text>
</comment>
<dbReference type="EMBL" id="JANHAX010000004">
    <property type="protein sequence ID" value="MDQ2091071.1"/>
    <property type="molecule type" value="Genomic_DNA"/>
</dbReference>
<name>A0AAE4B744_9RHOB</name>
<keyword evidence="4" id="KW-1185">Reference proteome</keyword>
<keyword evidence="1" id="KW-0732">Signal</keyword>
<dbReference type="InterPro" id="IPR011992">
    <property type="entry name" value="EF-hand-dom_pair"/>
</dbReference>
<dbReference type="AlphaFoldDB" id="A0AAE4B744"/>
<feature type="domain" description="EF-hand" evidence="2">
    <location>
        <begin position="122"/>
        <end position="157"/>
    </location>
</feature>
<dbReference type="InterPro" id="IPR018247">
    <property type="entry name" value="EF_Hand_1_Ca_BS"/>
</dbReference>
<dbReference type="Gene3D" id="1.10.238.10">
    <property type="entry name" value="EF-hand"/>
    <property type="match status" value="1"/>
</dbReference>
<dbReference type="InterPro" id="IPR002048">
    <property type="entry name" value="EF_hand_dom"/>
</dbReference>
<dbReference type="RefSeq" id="WP_306736359.1">
    <property type="nucleotide sequence ID" value="NZ_JANHAX010000004.1"/>
</dbReference>
<dbReference type="PROSITE" id="PS00018">
    <property type="entry name" value="EF_HAND_1"/>
    <property type="match status" value="2"/>
</dbReference>